<dbReference type="GO" id="GO:0008374">
    <property type="term" value="F:O-acyltransferase activity"/>
    <property type="evidence" value="ECO:0007669"/>
    <property type="project" value="InterPro"/>
</dbReference>
<dbReference type="GO" id="GO:0016020">
    <property type="term" value="C:membrane"/>
    <property type="evidence" value="ECO:0007669"/>
    <property type="project" value="UniProtKB-SubCell"/>
</dbReference>
<evidence type="ECO:0000256" key="10">
    <source>
        <dbReference type="SAM" id="Phobius"/>
    </source>
</evidence>
<evidence type="ECO:0000256" key="7">
    <source>
        <dbReference type="ARBA" id="ARBA00023136"/>
    </source>
</evidence>
<dbReference type="InterPro" id="IPR044851">
    <property type="entry name" value="Wax_synthase"/>
</dbReference>
<dbReference type="STRING" id="71139.A0A059CFC0"/>
<proteinExistence type="inferred from homology"/>
<feature type="region of interest" description="Disordered" evidence="9">
    <location>
        <begin position="110"/>
        <end position="142"/>
    </location>
</feature>
<dbReference type="FunCoup" id="A0A059CFC0">
    <property type="interactions" value="1"/>
</dbReference>
<evidence type="ECO:0000256" key="2">
    <source>
        <dbReference type="ARBA" id="ARBA00007282"/>
    </source>
</evidence>
<keyword evidence="3" id="KW-0808">Transferase</keyword>
<evidence type="ECO:0000256" key="8">
    <source>
        <dbReference type="ARBA" id="ARBA00023315"/>
    </source>
</evidence>
<gene>
    <name evidence="12" type="ORF">EUGRSUZ_D01409</name>
</gene>
<keyword evidence="4 10" id="KW-0812">Transmembrane</keyword>
<feature type="transmembrane region" description="Helical" evidence="10">
    <location>
        <begin position="36"/>
        <end position="59"/>
    </location>
</feature>
<dbReference type="PIRSF" id="PIRSF037006">
    <property type="entry name" value="Wax_synthase"/>
    <property type="match status" value="1"/>
</dbReference>
<feature type="compositionally biased region" description="Basic and acidic residues" evidence="9">
    <location>
        <begin position="119"/>
        <end position="135"/>
    </location>
</feature>
<evidence type="ECO:0000256" key="1">
    <source>
        <dbReference type="ARBA" id="ARBA00004141"/>
    </source>
</evidence>
<feature type="transmembrane region" description="Helical" evidence="10">
    <location>
        <begin position="321"/>
        <end position="341"/>
    </location>
</feature>
<feature type="domain" description="Wax synthase" evidence="11">
    <location>
        <begin position="211"/>
        <end position="298"/>
    </location>
</feature>
<dbReference type="InterPro" id="IPR017088">
    <property type="entry name" value="Wax_synthase_Magnoliopsida"/>
</dbReference>
<comment type="similarity">
    <text evidence="2">Belongs to the wax synthase family.</text>
</comment>
<dbReference type="Gramene" id="KCW77067">
    <property type="protein sequence ID" value="KCW77067"/>
    <property type="gene ID" value="EUGRSUZ_D01409"/>
</dbReference>
<sequence length="379" mass="43073">MEGEIYNFFKVCITALMSLCYCYIVGRIIPKGTRRLLPILPVVALFLYLPLNLSAVNLIGQTSFIISWLGNSKLLLFAFGKGPLSSDPPISLPRFLAIACLPIKIQRTPLKKSPQRTQNTKDHIRSPQNGHHKENPLPQNPENIRPKTILLLNYPTKALLFVMLLRVYDYGDHFHPNLILLIYSCHLYLALDLILSSIQATARAAFGMELEPQFREPYLSSSLQDFWGKRWNLMVTNILRVTIYEPVHYAASAAIGRKWAALPAVMASFLVSGLMHELMFFHMGRVKPTWEVMWFFVLHGACLVIEVVVKRKCGTKWRLPRVLTGLMTVTFVMVTASWLFFPQLLRDGVIKKALEEYAAAGEFLKDVAVEDPVVVKCRN</sequence>
<evidence type="ECO:0000256" key="9">
    <source>
        <dbReference type="SAM" id="MobiDB-lite"/>
    </source>
</evidence>
<dbReference type="InterPro" id="IPR032805">
    <property type="entry name" value="Wax_synthase_dom"/>
</dbReference>
<dbReference type="eggNOG" id="ENOG502QSCR">
    <property type="taxonomic scope" value="Eukaryota"/>
</dbReference>
<dbReference type="GO" id="GO:0006629">
    <property type="term" value="P:lipid metabolic process"/>
    <property type="evidence" value="ECO:0007669"/>
    <property type="project" value="UniProtKB-KW"/>
</dbReference>
<reference evidence="12" key="1">
    <citation type="submission" date="2013-07" db="EMBL/GenBank/DDBJ databases">
        <title>The genome of Eucalyptus grandis.</title>
        <authorList>
            <person name="Schmutz J."/>
            <person name="Hayes R."/>
            <person name="Myburg A."/>
            <person name="Tuskan G."/>
            <person name="Grattapaglia D."/>
            <person name="Rokhsar D.S."/>
        </authorList>
    </citation>
    <scope>NUCLEOTIDE SEQUENCE</scope>
    <source>
        <tissue evidence="12">Leaf extractions</tissue>
    </source>
</reference>
<organism evidence="12">
    <name type="scientific">Eucalyptus grandis</name>
    <name type="common">Flooded gum</name>
    <dbReference type="NCBI Taxonomy" id="71139"/>
    <lineage>
        <taxon>Eukaryota</taxon>
        <taxon>Viridiplantae</taxon>
        <taxon>Streptophyta</taxon>
        <taxon>Embryophyta</taxon>
        <taxon>Tracheophyta</taxon>
        <taxon>Spermatophyta</taxon>
        <taxon>Magnoliopsida</taxon>
        <taxon>eudicotyledons</taxon>
        <taxon>Gunneridae</taxon>
        <taxon>Pentapetalae</taxon>
        <taxon>rosids</taxon>
        <taxon>malvids</taxon>
        <taxon>Myrtales</taxon>
        <taxon>Myrtaceae</taxon>
        <taxon>Myrtoideae</taxon>
        <taxon>Eucalypteae</taxon>
        <taxon>Eucalyptus</taxon>
    </lineage>
</organism>
<accession>A0A059CFC0</accession>
<evidence type="ECO:0000259" key="11">
    <source>
        <dbReference type="Pfam" id="PF13813"/>
    </source>
</evidence>
<dbReference type="AlphaFoldDB" id="A0A059CFC0"/>
<feature type="transmembrane region" description="Helical" evidence="10">
    <location>
        <begin position="174"/>
        <end position="195"/>
    </location>
</feature>
<evidence type="ECO:0000256" key="5">
    <source>
        <dbReference type="ARBA" id="ARBA00022989"/>
    </source>
</evidence>
<dbReference type="PANTHER" id="PTHR31595">
    <property type="entry name" value="LONG-CHAIN-ALCOHOL O-FATTY-ACYLTRANSFERASE 3-RELATED"/>
    <property type="match status" value="1"/>
</dbReference>
<feature type="transmembrane region" description="Helical" evidence="10">
    <location>
        <begin position="6"/>
        <end position="24"/>
    </location>
</feature>
<keyword evidence="8" id="KW-0012">Acyltransferase</keyword>
<feature type="transmembrane region" description="Helical" evidence="10">
    <location>
        <begin position="149"/>
        <end position="168"/>
    </location>
</feature>
<evidence type="ECO:0000256" key="3">
    <source>
        <dbReference type="ARBA" id="ARBA00022679"/>
    </source>
</evidence>
<dbReference type="InParanoid" id="A0A059CFC0"/>
<keyword evidence="7 10" id="KW-0472">Membrane</keyword>
<feature type="transmembrane region" description="Helical" evidence="10">
    <location>
        <begin position="259"/>
        <end position="280"/>
    </location>
</feature>
<evidence type="ECO:0000313" key="12">
    <source>
        <dbReference type="EMBL" id="KCW77067.1"/>
    </source>
</evidence>
<dbReference type="PANTHER" id="PTHR31595:SF46">
    <property type="entry name" value="ACYL-COA--STEROL O-ACYLTRANSFERASE 1"/>
    <property type="match status" value="1"/>
</dbReference>
<name>A0A059CFC0_EUCGR</name>
<evidence type="ECO:0000256" key="6">
    <source>
        <dbReference type="ARBA" id="ARBA00023098"/>
    </source>
</evidence>
<keyword evidence="6" id="KW-0443">Lipid metabolism</keyword>
<keyword evidence="5 10" id="KW-1133">Transmembrane helix</keyword>
<comment type="subcellular location">
    <subcellularLocation>
        <location evidence="1">Membrane</location>
        <topology evidence="1">Multi-pass membrane protein</topology>
    </subcellularLocation>
</comment>
<protein>
    <recommendedName>
        <fullName evidence="11">Wax synthase domain-containing protein</fullName>
    </recommendedName>
</protein>
<feature type="transmembrane region" description="Helical" evidence="10">
    <location>
        <begin position="292"/>
        <end position="309"/>
    </location>
</feature>
<evidence type="ECO:0000256" key="4">
    <source>
        <dbReference type="ARBA" id="ARBA00022692"/>
    </source>
</evidence>
<dbReference type="OMA" id="HEVFFFA"/>
<dbReference type="Pfam" id="PF13813">
    <property type="entry name" value="MBOAT_2"/>
    <property type="match status" value="1"/>
</dbReference>
<dbReference type="EMBL" id="KK198756">
    <property type="protein sequence ID" value="KCW77067.1"/>
    <property type="molecule type" value="Genomic_DNA"/>
</dbReference>